<evidence type="ECO:0000256" key="6">
    <source>
        <dbReference type="ARBA" id="ARBA00022723"/>
    </source>
</evidence>
<evidence type="ECO:0000313" key="16">
    <source>
        <dbReference type="Proteomes" id="UP000243579"/>
    </source>
</evidence>
<protein>
    <submittedName>
        <fullName evidence="15">Transmembrane protein</fullName>
    </submittedName>
</protein>
<dbReference type="PANTHER" id="PTHR16320">
    <property type="entry name" value="SPHINGOMYELINASE FAMILY MEMBER"/>
    <property type="match status" value="1"/>
</dbReference>
<evidence type="ECO:0000256" key="2">
    <source>
        <dbReference type="ARBA" id="ARBA00004760"/>
    </source>
</evidence>
<dbReference type="OrthoDB" id="387657at2759"/>
<keyword evidence="7" id="KW-0378">Hydrolase</keyword>
<organism evidence="15 16">
    <name type="scientific">Achlya hypogyna</name>
    <name type="common">Oomycete</name>
    <name type="synonym">Protoachlya hypogyna</name>
    <dbReference type="NCBI Taxonomy" id="1202772"/>
    <lineage>
        <taxon>Eukaryota</taxon>
        <taxon>Sar</taxon>
        <taxon>Stramenopiles</taxon>
        <taxon>Oomycota</taxon>
        <taxon>Saprolegniomycetes</taxon>
        <taxon>Saprolegniales</taxon>
        <taxon>Achlyaceae</taxon>
        <taxon>Achlya</taxon>
    </lineage>
</organism>
<proteinExistence type="inferred from homology"/>
<accession>A0A1V9Z5F5</accession>
<dbReference type="InterPro" id="IPR036691">
    <property type="entry name" value="Endo/exonu/phosph_ase_sf"/>
</dbReference>
<name>A0A1V9Z5F5_ACHHY</name>
<dbReference type="AlphaFoldDB" id="A0A1V9Z5F5"/>
<keyword evidence="16" id="KW-1185">Reference proteome</keyword>
<feature type="domain" description="Endonuclease/exonuclease/phosphatase" evidence="14">
    <location>
        <begin position="43"/>
        <end position="315"/>
    </location>
</feature>
<comment type="subcellular location">
    <subcellularLocation>
        <location evidence="1">Membrane</location>
        <topology evidence="1">Multi-pass membrane protein</topology>
    </subcellularLocation>
</comment>
<keyword evidence="12 13" id="KW-0472">Membrane</keyword>
<evidence type="ECO:0000256" key="4">
    <source>
        <dbReference type="ARBA" id="ARBA00006335"/>
    </source>
</evidence>
<dbReference type="GO" id="GO:0004767">
    <property type="term" value="F:sphingomyelin phosphodiesterase activity"/>
    <property type="evidence" value="ECO:0007669"/>
    <property type="project" value="InterPro"/>
</dbReference>
<evidence type="ECO:0000259" key="14">
    <source>
        <dbReference type="Pfam" id="PF03372"/>
    </source>
</evidence>
<evidence type="ECO:0000256" key="13">
    <source>
        <dbReference type="SAM" id="Phobius"/>
    </source>
</evidence>
<evidence type="ECO:0000256" key="12">
    <source>
        <dbReference type="ARBA" id="ARBA00023136"/>
    </source>
</evidence>
<keyword evidence="8" id="KW-0460">Magnesium</keyword>
<keyword evidence="10 13" id="KW-1133">Transmembrane helix</keyword>
<dbReference type="Pfam" id="PF03372">
    <property type="entry name" value="Exo_endo_phos"/>
    <property type="match status" value="1"/>
</dbReference>
<feature type="transmembrane region" description="Helical" evidence="13">
    <location>
        <begin position="425"/>
        <end position="447"/>
    </location>
</feature>
<dbReference type="EMBL" id="JNBR01000420">
    <property type="protein sequence ID" value="OQR93219.1"/>
    <property type="molecule type" value="Genomic_DNA"/>
</dbReference>
<dbReference type="InterPro" id="IPR005135">
    <property type="entry name" value="Endo/exonuclease/phosphatase"/>
</dbReference>
<comment type="similarity">
    <text evidence="4">Belongs to the neutral sphingomyelinase family.</text>
</comment>
<dbReference type="GO" id="GO:0006665">
    <property type="term" value="P:sphingolipid metabolic process"/>
    <property type="evidence" value="ECO:0007669"/>
    <property type="project" value="UniProtKB-KW"/>
</dbReference>
<sequence length="476" mass="52424">MGVVQRVLQELLAVGLEDEPSPPFHQPAVTAETGPAPTKIRVLSMNVWGIPVTPYCTERATAIGAILNEKAESWDIITLQEVWHRREKRIIVNAALRAGFAYSHYFHPAVGFPLPIGHDSFGTGLLVLSKFRLSGAIYHPFLLTGRPYALHEADFIANKGVGILRVHNPDGTELADLYVTHLLANYNHLGSPGPGDLYLAHRAAQAYELATFIQATSRNGLVMVCGDFNSPANSLVLSIVRNLIELRDAYADNHKNSGCEGLTFGTDDNHFSAGEYPMRMDYILFRSDDWGLHDSDVYKEFFTNAAGQSLPLSDHFGVFAEFRLGASSIPPPEFATNEDSVEPINGLRQRKQRARANSVLPVASPTALACLNEILQELQTGKMQAVDARSTHLLRSLVSFFGVVVGVIGMMMYSSGFSNGAWYLGYGLITAGVVFGILEYIISFFVLTLEVSSFTEFVNQLLLHRHTLNEELKNPK</sequence>
<comment type="pathway">
    <text evidence="3">Sphingolipid metabolism.</text>
</comment>
<dbReference type="Gene3D" id="3.60.10.10">
    <property type="entry name" value="Endonuclease/exonuclease/phosphatase"/>
    <property type="match status" value="1"/>
</dbReference>
<dbReference type="PANTHER" id="PTHR16320:SF24">
    <property type="entry name" value="PHOSPHODIESTERASE, PUTATIVE-RELATED"/>
    <property type="match status" value="1"/>
</dbReference>
<dbReference type="InterPro" id="IPR038772">
    <property type="entry name" value="Sph/SMPD2-like"/>
</dbReference>
<comment type="caution">
    <text evidence="15">The sequence shown here is derived from an EMBL/GenBank/DDBJ whole genome shotgun (WGS) entry which is preliminary data.</text>
</comment>
<gene>
    <name evidence="15" type="ORF">ACHHYP_02788</name>
</gene>
<evidence type="ECO:0000256" key="7">
    <source>
        <dbReference type="ARBA" id="ARBA00022801"/>
    </source>
</evidence>
<keyword evidence="9" id="KW-0746">Sphingolipid metabolism</keyword>
<dbReference type="STRING" id="1202772.A0A1V9Z5F5"/>
<keyword evidence="11" id="KW-0443">Lipid metabolism</keyword>
<evidence type="ECO:0000256" key="1">
    <source>
        <dbReference type="ARBA" id="ARBA00004141"/>
    </source>
</evidence>
<evidence type="ECO:0000256" key="5">
    <source>
        <dbReference type="ARBA" id="ARBA00022692"/>
    </source>
</evidence>
<dbReference type="GO" id="GO:0016020">
    <property type="term" value="C:membrane"/>
    <property type="evidence" value="ECO:0007669"/>
    <property type="project" value="UniProtKB-SubCell"/>
</dbReference>
<evidence type="ECO:0000256" key="11">
    <source>
        <dbReference type="ARBA" id="ARBA00023098"/>
    </source>
</evidence>
<dbReference type="Proteomes" id="UP000243579">
    <property type="component" value="Unassembled WGS sequence"/>
</dbReference>
<feature type="transmembrane region" description="Helical" evidence="13">
    <location>
        <begin position="393"/>
        <end position="413"/>
    </location>
</feature>
<keyword evidence="6" id="KW-0479">Metal-binding</keyword>
<evidence type="ECO:0000256" key="8">
    <source>
        <dbReference type="ARBA" id="ARBA00022842"/>
    </source>
</evidence>
<comment type="pathway">
    <text evidence="2">Lipid metabolism; sphingolipid metabolism.</text>
</comment>
<dbReference type="SUPFAM" id="SSF56219">
    <property type="entry name" value="DNase I-like"/>
    <property type="match status" value="1"/>
</dbReference>
<evidence type="ECO:0000256" key="9">
    <source>
        <dbReference type="ARBA" id="ARBA00022919"/>
    </source>
</evidence>
<evidence type="ECO:0000256" key="10">
    <source>
        <dbReference type="ARBA" id="ARBA00022989"/>
    </source>
</evidence>
<reference evidence="15 16" key="1">
    <citation type="journal article" date="2014" name="Genome Biol. Evol.">
        <title>The secreted proteins of Achlya hypogyna and Thraustotheca clavata identify the ancestral oomycete secretome and reveal gene acquisitions by horizontal gene transfer.</title>
        <authorList>
            <person name="Misner I."/>
            <person name="Blouin N."/>
            <person name="Leonard G."/>
            <person name="Richards T.A."/>
            <person name="Lane C.E."/>
        </authorList>
    </citation>
    <scope>NUCLEOTIDE SEQUENCE [LARGE SCALE GENOMIC DNA]</scope>
    <source>
        <strain evidence="15 16">ATCC 48635</strain>
    </source>
</reference>
<evidence type="ECO:0000256" key="3">
    <source>
        <dbReference type="ARBA" id="ARBA00004991"/>
    </source>
</evidence>
<evidence type="ECO:0000313" key="15">
    <source>
        <dbReference type="EMBL" id="OQR93219.1"/>
    </source>
</evidence>
<keyword evidence="5 13" id="KW-0812">Transmembrane</keyword>
<dbReference type="GO" id="GO:0046872">
    <property type="term" value="F:metal ion binding"/>
    <property type="evidence" value="ECO:0007669"/>
    <property type="project" value="UniProtKB-KW"/>
</dbReference>